<dbReference type="Proteomes" id="UP000018934">
    <property type="component" value="Chromosome"/>
</dbReference>
<keyword evidence="2" id="KW-1185">Reference proteome</keyword>
<evidence type="ECO:0000313" key="2">
    <source>
        <dbReference type="Proteomes" id="UP000018934"/>
    </source>
</evidence>
<dbReference type="EMBL" id="CP007033">
    <property type="protein sequence ID" value="AHF11335.1"/>
    <property type="molecule type" value="Genomic_DNA"/>
</dbReference>
<name>A0ABN4C0D4_DEHRP</name>
<gene>
    <name evidence="1" type="ORF">DEHRE_06950</name>
</gene>
<organism evidence="1 2">
    <name type="scientific">Dehalobacter restrictus (strain DSM 9455 / PER-K23)</name>
    <dbReference type="NCBI Taxonomy" id="871738"/>
    <lineage>
        <taxon>Bacteria</taxon>
        <taxon>Bacillati</taxon>
        <taxon>Bacillota</taxon>
        <taxon>Clostridia</taxon>
        <taxon>Eubacteriales</taxon>
        <taxon>Desulfitobacteriaceae</taxon>
        <taxon>Dehalobacter</taxon>
    </lineage>
</organism>
<protein>
    <submittedName>
        <fullName evidence="1">Uncharacterized protein</fullName>
    </submittedName>
</protein>
<accession>A0ABN4C0D4</accession>
<sequence length="46" mass="5390">MTNKERKHCRSRMMAKSRAGFILKEYKTVILKRNEALFGTFQITGV</sequence>
<proteinExistence type="predicted"/>
<evidence type="ECO:0000313" key="1">
    <source>
        <dbReference type="EMBL" id="AHF11335.1"/>
    </source>
</evidence>
<reference evidence="1 2" key="1">
    <citation type="journal article" date="2013" name="Stand. Genomic Sci.">
        <title>Complete genome sequence of Dehalobacter restrictus PER-K23(T.).</title>
        <authorList>
            <person name="Kruse T."/>
            <person name="Maillard J."/>
            <person name="Goodwin L."/>
            <person name="Woyke T."/>
            <person name="Teshima H."/>
            <person name="Bruce D."/>
            <person name="Detter C."/>
            <person name="Tapia R."/>
            <person name="Han C."/>
            <person name="Huntemann M."/>
            <person name="Wei C.L."/>
            <person name="Han J."/>
            <person name="Chen A."/>
            <person name="Kyrpides N."/>
            <person name="Szeto E."/>
            <person name="Markowitz V."/>
            <person name="Ivanova N."/>
            <person name="Pagani I."/>
            <person name="Pati A."/>
            <person name="Pitluck S."/>
            <person name="Nolan M."/>
            <person name="Holliger C."/>
            <person name="Smidt H."/>
        </authorList>
    </citation>
    <scope>NUCLEOTIDE SEQUENCE [LARGE SCALE GENOMIC DNA]</scope>
    <source>
        <strain evidence="2">DSM 9455</strain>
    </source>
</reference>